<name>C7R930_KANKD</name>
<dbReference type="SUPFAM" id="SSF54909">
    <property type="entry name" value="Dimeric alpha+beta barrel"/>
    <property type="match status" value="1"/>
</dbReference>
<feature type="chain" id="PRO_5002983536" description="ABM domain-containing protein" evidence="1">
    <location>
        <begin position="27"/>
        <end position="255"/>
    </location>
</feature>
<evidence type="ECO:0000313" key="2">
    <source>
        <dbReference type="EMBL" id="ACV27820.1"/>
    </source>
</evidence>
<dbReference type="InterPro" id="IPR011008">
    <property type="entry name" value="Dimeric_a/b-barrel"/>
</dbReference>
<organism evidence="2 3">
    <name type="scientific">Kangiella koreensis (strain DSM 16069 / JCM 12317 / KCTC 12182 / SW-125)</name>
    <dbReference type="NCBI Taxonomy" id="523791"/>
    <lineage>
        <taxon>Bacteria</taxon>
        <taxon>Pseudomonadati</taxon>
        <taxon>Pseudomonadota</taxon>
        <taxon>Gammaproteobacteria</taxon>
        <taxon>Kangiellales</taxon>
        <taxon>Kangiellaceae</taxon>
        <taxon>Kangiella</taxon>
    </lineage>
</organism>
<feature type="signal peptide" evidence="1">
    <location>
        <begin position="1"/>
        <end position="26"/>
    </location>
</feature>
<reference evidence="2 3" key="1">
    <citation type="journal article" date="2009" name="Stand. Genomic Sci.">
        <title>Complete genome sequence of Kangiella koreensis type strain (SW-125).</title>
        <authorList>
            <person name="Han C."/>
            <person name="Sikorski J."/>
            <person name="Lapidus A."/>
            <person name="Nolan M."/>
            <person name="Glavina Del Rio T."/>
            <person name="Tice H."/>
            <person name="Cheng J.F."/>
            <person name="Lucas S."/>
            <person name="Chen F."/>
            <person name="Copeland A."/>
            <person name="Ivanova N."/>
            <person name="Mavromatis K."/>
            <person name="Ovchinnikova G."/>
            <person name="Pati A."/>
            <person name="Bruce D."/>
            <person name="Goodwin L."/>
            <person name="Pitluck S."/>
            <person name="Chen A."/>
            <person name="Palaniappan K."/>
            <person name="Land M."/>
            <person name="Hauser L."/>
            <person name="Chang Y.J."/>
            <person name="Jeffries C.D."/>
            <person name="Chain P."/>
            <person name="Saunders E."/>
            <person name="Brettin T."/>
            <person name="Goker M."/>
            <person name="Tindall B.J."/>
            <person name="Bristow J."/>
            <person name="Eisen J.A."/>
            <person name="Markowitz V."/>
            <person name="Hugenholtz P."/>
            <person name="Kyrpides N.C."/>
            <person name="Klenk H.P."/>
            <person name="Detter J.C."/>
        </authorList>
    </citation>
    <scope>NUCLEOTIDE SEQUENCE [LARGE SCALE GENOMIC DNA]</scope>
    <source>
        <strain evidence="3">DSM 16069 / KCTC 12182 / SW-125</strain>
    </source>
</reference>
<dbReference type="KEGG" id="kko:Kkor_2411"/>
<dbReference type="STRING" id="523791.Kkor_2411"/>
<dbReference type="eggNOG" id="ENOG502ZDZ1">
    <property type="taxonomic scope" value="Bacteria"/>
</dbReference>
<dbReference type="AlphaFoldDB" id="C7R930"/>
<dbReference type="InParanoid" id="C7R930"/>
<gene>
    <name evidence="2" type="ordered locus">Kkor_2411</name>
</gene>
<accession>C7R930</accession>
<evidence type="ECO:0000313" key="3">
    <source>
        <dbReference type="Proteomes" id="UP000001231"/>
    </source>
</evidence>
<evidence type="ECO:0000256" key="1">
    <source>
        <dbReference type="SAM" id="SignalP"/>
    </source>
</evidence>
<dbReference type="RefSeq" id="WP_015781425.1">
    <property type="nucleotide sequence ID" value="NC_013166.1"/>
</dbReference>
<dbReference type="OrthoDB" id="1122871at2"/>
<protein>
    <recommendedName>
        <fullName evidence="4">ABM domain-containing protein</fullName>
    </recommendedName>
</protein>
<keyword evidence="3" id="KW-1185">Reference proteome</keyword>
<dbReference type="EMBL" id="CP001707">
    <property type="protein sequence ID" value="ACV27820.1"/>
    <property type="molecule type" value="Genomic_DNA"/>
</dbReference>
<keyword evidence="1" id="KW-0732">Signal</keyword>
<proteinExistence type="predicted"/>
<sequence>MYKHSLIKIAIIALFCLFLNPLTVFAAEEKPPALVSMWTMEVKPGSEKDFEAAFKSHIKARQKAGDTRSWQVYTPHTGSHFNRYIIRYCCFKWADQDAYDKWADDSKVMSDWEKGAGKYVEHYSHHYSWVDMENSHWKEGESYQFVGVRSYHLIPGGNASDSVKEISKLAKDIKWDRSWGWTYNITGANELQLAFPFKNFADMQPPEPSFGDLAEKHLGSEEKVDEIFDRFSKVYTKTKYNIYRHHPELSIPAKK</sequence>
<dbReference type="HOGENOM" id="CLU_1085413_0_0_6"/>
<dbReference type="Gene3D" id="3.30.70.100">
    <property type="match status" value="1"/>
</dbReference>
<evidence type="ECO:0008006" key="4">
    <source>
        <dbReference type="Google" id="ProtNLM"/>
    </source>
</evidence>
<dbReference type="Proteomes" id="UP000001231">
    <property type="component" value="Chromosome"/>
</dbReference>